<evidence type="ECO:0000313" key="2">
    <source>
        <dbReference type="EMBL" id="KAJ6960340.1"/>
    </source>
</evidence>
<evidence type="ECO:0000313" key="3">
    <source>
        <dbReference type="Proteomes" id="UP001164929"/>
    </source>
</evidence>
<dbReference type="EMBL" id="JAQIZT010000017">
    <property type="protein sequence ID" value="KAJ6960340.1"/>
    <property type="molecule type" value="Genomic_DNA"/>
</dbReference>
<name>A0AAD6PTB2_9ROSI</name>
<sequence length="118" mass="13357">MRMTRAVMMVPTTRLITSVTIITTLLLLMKSVMTQWLLTLPPVPIIKTPMRTVVEPYILSTTRAVISTSNLPQPKKQGKRTRRVIKTMLKRAGNLMLTENTSDPTSREQDSQDSTSDR</sequence>
<proteinExistence type="predicted"/>
<comment type="caution">
    <text evidence="2">The sequence shown here is derived from an EMBL/GenBank/DDBJ whole genome shotgun (WGS) entry which is preliminary data.</text>
</comment>
<feature type="region of interest" description="Disordered" evidence="1">
    <location>
        <begin position="94"/>
        <end position="118"/>
    </location>
</feature>
<feature type="compositionally biased region" description="Basic and acidic residues" evidence="1">
    <location>
        <begin position="105"/>
        <end position="118"/>
    </location>
</feature>
<dbReference type="AlphaFoldDB" id="A0AAD6PTB2"/>
<protein>
    <submittedName>
        <fullName evidence="2">Uncharacterized protein</fullName>
    </submittedName>
</protein>
<dbReference type="Proteomes" id="UP001164929">
    <property type="component" value="Chromosome 17"/>
</dbReference>
<gene>
    <name evidence="2" type="ORF">NC653_038387</name>
</gene>
<organism evidence="2 3">
    <name type="scientific">Populus alba x Populus x berolinensis</name>
    <dbReference type="NCBI Taxonomy" id="444605"/>
    <lineage>
        <taxon>Eukaryota</taxon>
        <taxon>Viridiplantae</taxon>
        <taxon>Streptophyta</taxon>
        <taxon>Embryophyta</taxon>
        <taxon>Tracheophyta</taxon>
        <taxon>Spermatophyta</taxon>
        <taxon>Magnoliopsida</taxon>
        <taxon>eudicotyledons</taxon>
        <taxon>Gunneridae</taxon>
        <taxon>Pentapetalae</taxon>
        <taxon>rosids</taxon>
        <taxon>fabids</taxon>
        <taxon>Malpighiales</taxon>
        <taxon>Salicaceae</taxon>
        <taxon>Saliceae</taxon>
        <taxon>Populus</taxon>
    </lineage>
</organism>
<reference evidence="2" key="1">
    <citation type="journal article" date="2023" name="Mol. Ecol. Resour.">
        <title>Chromosome-level genome assembly of a triploid poplar Populus alba 'Berolinensis'.</title>
        <authorList>
            <person name="Chen S."/>
            <person name="Yu Y."/>
            <person name="Wang X."/>
            <person name="Wang S."/>
            <person name="Zhang T."/>
            <person name="Zhou Y."/>
            <person name="He R."/>
            <person name="Meng N."/>
            <person name="Wang Y."/>
            <person name="Liu W."/>
            <person name="Liu Z."/>
            <person name="Liu J."/>
            <person name="Guo Q."/>
            <person name="Huang H."/>
            <person name="Sederoff R.R."/>
            <person name="Wang G."/>
            <person name="Qu G."/>
            <person name="Chen S."/>
        </authorList>
    </citation>
    <scope>NUCLEOTIDE SEQUENCE</scope>
    <source>
        <strain evidence="2">SC-2020</strain>
    </source>
</reference>
<evidence type="ECO:0000256" key="1">
    <source>
        <dbReference type="SAM" id="MobiDB-lite"/>
    </source>
</evidence>
<keyword evidence="3" id="KW-1185">Reference proteome</keyword>
<accession>A0AAD6PTB2</accession>